<evidence type="ECO:0000313" key="1">
    <source>
        <dbReference type="EMBL" id="HJA07363.1"/>
    </source>
</evidence>
<sequence length="52" mass="6273">MRDDSKKTTGNMISMEEYLKKRQAIRQRERAQKTKREQEAETVLKLTELLYV</sequence>
<proteinExistence type="predicted"/>
<accession>A0A9D2HA38</accession>
<dbReference type="AlphaFoldDB" id="A0A9D2HA38"/>
<gene>
    <name evidence="1" type="ORF">H9798_09535</name>
</gene>
<comment type="caution">
    <text evidence="1">The sequence shown here is derived from an EMBL/GenBank/DDBJ whole genome shotgun (WGS) entry which is preliminary data.</text>
</comment>
<dbReference type="Proteomes" id="UP000824223">
    <property type="component" value="Unassembled WGS sequence"/>
</dbReference>
<name>A0A9D2HA38_9FIRM</name>
<reference evidence="1" key="1">
    <citation type="journal article" date="2021" name="PeerJ">
        <title>Extensive microbial diversity within the chicken gut microbiome revealed by metagenomics and culture.</title>
        <authorList>
            <person name="Gilroy R."/>
            <person name="Ravi A."/>
            <person name="Getino M."/>
            <person name="Pursley I."/>
            <person name="Horton D.L."/>
            <person name="Alikhan N.F."/>
            <person name="Baker D."/>
            <person name="Gharbi K."/>
            <person name="Hall N."/>
            <person name="Watson M."/>
            <person name="Adriaenssens E.M."/>
            <person name="Foster-Nyarko E."/>
            <person name="Jarju S."/>
            <person name="Secka A."/>
            <person name="Antonio M."/>
            <person name="Oren A."/>
            <person name="Chaudhuri R.R."/>
            <person name="La Ragione R."/>
            <person name="Hildebrand F."/>
            <person name="Pallen M.J."/>
        </authorList>
    </citation>
    <scope>NUCLEOTIDE SEQUENCE</scope>
    <source>
        <strain evidence="1">ChiSjej2B20-11307</strain>
    </source>
</reference>
<organism evidence="1 2">
    <name type="scientific">Candidatus Mediterraneibacter pullicola</name>
    <dbReference type="NCBI Taxonomy" id="2838682"/>
    <lineage>
        <taxon>Bacteria</taxon>
        <taxon>Bacillati</taxon>
        <taxon>Bacillota</taxon>
        <taxon>Clostridia</taxon>
        <taxon>Lachnospirales</taxon>
        <taxon>Lachnospiraceae</taxon>
        <taxon>Mediterraneibacter</taxon>
    </lineage>
</organism>
<reference evidence="1" key="2">
    <citation type="submission" date="2021-04" db="EMBL/GenBank/DDBJ databases">
        <authorList>
            <person name="Gilroy R."/>
        </authorList>
    </citation>
    <scope>NUCLEOTIDE SEQUENCE</scope>
    <source>
        <strain evidence="1">ChiSjej2B20-11307</strain>
    </source>
</reference>
<evidence type="ECO:0000313" key="2">
    <source>
        <dbReference type="Proteomes" id="UP000824223"/>
    </source>
</evidence>
<dbReference type="EMBL" id="DXAK01000046">
    <property type="protein sequence ID" value="HJA07363.1"/>
    <property type="molecule type" value="Genomic_DNA"/>
</dbReference>
<protein>
    <submittedName>
        <fullName evidence="1">Uncharacterized protein</fullName>
    </submittedName>
</protein>